<keyword evidence="5" id="KW-1185">Reference proteome</keyword>
<dbReference type="Proteomes" id="UP001307849">
    <property type="component" value="Unassembled WGS sequence"/>
</dbReference>
<evidence type="ECO:0000256" key="2">
    <source>
        <dbReference type="ARBA" id="ARBA00023043"/>
    </source>
</evidence>
<evidence type="ECO:0000313" key="4">
    <source>
        <dbReference type="EMBL" id="KAK6513069.1"/>
    </source>
</evidence>
<dbReference type="EMBL" id="JAVHJM010000006">
    <property type="protein sequence ID" value="KAK6513069.1"/>
    <property type="molecule type" value="Genomic_DNA"/>
</dbReference>
<evidence type="ECO:0000313" key="5">
    <source>
        <dbReference type="Proteomes" id="UP001307849"/>
    </source>
</evidence>
<organism evidence="4 5">
    <name type="scientific">Arthrobotrys conoides</name>
    <dbReference type="NCBI Taxonomy" id="74498"/>
    <lineage>
        <taxon>Eukaryota</taxon>
        <taxon>Fungi</taxon>
        <taxon>Dikarya</taxon>
        <taxon>Ascomycota</taxon>
        <taxon>Pezizomycotina</taxon>
        <taxon>Orbiliomycetes</taxon>
        <taxon>Orbiliales</taxon>
        <taxon>Orbiliaceae</taxon>
        <taxon>Arthrobotrys</taxon>
    </lineage>
</organism>
<dbReference type="InterPro" id="IPR050776">
    <property type="entry name" value="Ank_Repeat/CDKN_Inhibitor"/>
</dbReference>
<evidence type="ECO:0000256" key="3">
    <source>
        <dbReference type="PROSITE-ProRule" id="PRU00023"/>
    </source>
</evidence>
<dbReference type="PROSITE" id="PS50297">
    <property type="entry name" value="ANK_REP_REGION"/>
    <property type="match status" value="1"/>
</dbReference>
<dbReference type="PANTHER" id="PTHR24201:SF2">
    <property type="entry name" value="ANKYRIN REPEAT DOMAIN-CONTAINING PROTEIN 42"/>
    <property type="match status" value="1"/>
</dbReference>
<dbReference type="InterPro" id="IPR036770">
    <property type="entry name" value="Ankyrin_rpt-contain_sf"/>
</dbReference>
<protein>
    <recommendedName>
        <fullName evidence="6">Ankyrin</fullName>
    </recommendedName>
</protein>
<proteinExistence type="predicted"/>
<accession>A0AAN8PEF6</accession>
<dbReference type="SMART" id="SM00248">
    <property type="entry name" value="ANK"/>
    <property type="match status" value="2"/>
</dbReference>
<comment type="caution">
    <text evidence="4">The sequence shown here is derived from an EMBL/GenBank/DDBJ whole genome shotgun (WGS) entry which is preliminary data.</text>
</comment>
<keyword evidence="1" id="KW-0677">Repeat</keyword>
<dbReference type="InterPro" id="IPR002110">
    <property type="entry name" value="Ankyrin_rpt"/>
</dbReference>
<dbReference type="Gene3D" id="1.25.40.20">
    <property type="entry name" value="Ankyrin repeat-containing domain"/>
    <property type="match status" value="1"/>
</dbReference>
<dbReference type="AlphaFoldDB" id="A0AAN8PEF6"/>
<name>A0AAN8PEF6_9PEZI</name>
<reference evidence="4 5" key="1">
    <citation type="submission" date="2019-10" db="EMBL/GenBank/DDBJ databases">
        <authorList>
            <person name="Palmer J.M."/>
        </authorList>
    </citation>
    <scope>NUCLEOTIDE SEQUENCE [LARGE SCALE GENOMIC DNA]</scope>
    <source>
        <strain evidence="4 5">TWF506</strain>
    </source>
</reference>
<evidence type="ECO:0000256" key="1">
    <source>
        <dbReference type="ARBA" id="ARBA00022737"/>
    </source>
</evidence>
<dbReference type="PANTHER" id="PTHR24201">
    <property type="entry name" value="ANK_REP_REGION DOMAIN-CONTAINING PROTEIN"/>
    <property type="match status" value="1"/>
</dbReference>
<evidence type="ECO:0008006" key="6">
    <source>
        <dbReference type="Google" id="ProtNLM"/>
    </source>
</evidence>
<keyword evidence="2 3" id="KW-0040">ANK repeat</keyword>
<dbReference type="Pfam" id="PF12796">
    <property type="entry name" value="Ank_2"/>
    <property type="match status" value="1"/>
</dbReference>
<feature type="repeat" description="ANK" evidence="3">
    <location>
        <begin position="29"/>
        <end position="61"/>
    </location>
</feature>
<gene>
    <name evidence="4" type="ORF">TWF506_009232</name>
</gene>
<dbReference type="PROSITE" id="PS50088">
    <property type="entry name" value="ANK_REPEAT"/>
    <property type="match status" value="1"/>
</dbReference>
<sequence length="145" mass="15877">MHVVAYFGLWGYIDQLLAEGVDIEAANYKGLTPLMIATYDGNFMTVEQLLKRGSNRDARDMTVLRDAASRGYSAIVDVPLRWSGGRGLNRGDKSWGTTPLIKTAERGFADVVEDLVCEEAAKDAHSGNVQFLLSKGANPHSKDED</sequence>
<dbReference type="SUPFAM" id="SSF48403">
    <property type="entry name" value="Ankyrin repeat"/>
    <property type="match status" value="1"/>
</dbReference>